<sequence>MTTPATPISNPILTGMYPDPSWIWDEPHGRIALVNSSFELVPGLPIHVSDDLGRWTHLTDAIDAGMARRLLIPFVEDSGGVYAPTLRRIAGRYAIACTIARIDRAAALAAGVDPAELEAAERADGNFVIVADALEGPWRGPYWIDGAEGIDPDLFEDSDGRVYWTQTRPAVDPRWEGQTEVWTRRIDPATWRLADDDGPCGRRTVIWRGYGVDAVWAEGPHLYRVGEYVYLMTAEGGTSFEHSEMAMRVHAPRGLAEAIAAFELEEGVGDSPVAVRDGERCLLGVRRRLLHANKKNPVLTHRHLGLAEPVQCVGHADLIRHPRLGWWLVCLGVRETRGPRPGELLSYLGREPFIAPVTWERNPADWKLDGGGAPRADGADPGWPVVAPGLGRLPGWVALCEAGATPPAGGVAVDDDRPVRVVMGLGGADGLERPTRPVVDVERGAREVIRAERGVRYARISADDCVIPVPGCGGLVIRQNSDHHVEVRVRDLPDGKGACAVACTVTDGGRRETRDHGPIGAEPGRAVRVAVLFRGNALTLFAHDAGLDPAAAAERVVAAVDRMPHGEGMAGGGGRGTICGDGADGDAARDGVAGGACDGAASDGVTVPGGAVDGVAVLDRIDARFLSTEWAGGFVGCLAGVPTGRERAGHAG</sequence>
<protein>
    <submittedName>
        <fullName evidence="3">Glycoside hydrolase family 43 protein</fullName>
    </submittedName>
</protein>
<dbReference type="InterPro" id="IPR006710">
    <property type="entry name" value="Glyco_hydro_43"/>
</dbReference>
<dbReference type="Pfam" id="PF04616">
    <property type="entry name" value="Glyco_hydro_43"/>
    <property type="match status" value="1"/>
</dbReference>
<dbReference type="EMBL" id="JAHBBD010000022">
    <property type="protein sequence ID" value="MBW3083461.1"/>
    <property type="molecule type" value="Genomic_DNA"/>
</dbReference>
<comment type="caution">
    <text evidence="3">The sequence shown here is derived from an EMBL/GenBank/DDBJ whole genome shotgun (WGS) entry which is preliminary data.</text>
</comment>
<keyword evidence="1 3" id="KW-0378">Hydrolase</keyword>
<keyword evidence="4" id="KW-1185">Reference proteome</keyword>
<accession>A0ABS6WCK8</accession>
<gene>
    <name evidence="3" type="ORF">KIH73_08850</name>
</gene>
<dbReference type="PANTHER" id="PTHR42812:SF12">
    <property type="entry name" value="BETA-XYLOSIDASE-RELATED"/>
    <property type="match status" value="1"/>
</dbReference>
<evidence type="ECO:0000313" key="3">
    <source>
        <dbReference type="EMBL" id="MBW3083461.1"/>
    </source>
</evidence>
<dbReference type="PANTHER" id="PTHR42812">
    <property type="entry name" value="BETA-XYLOSIDASE"/>
    <property type="match status" value="1"/>
</dbReference>
<proteinExistence type="predicted"/>
<dbReference type="CDD" id="cd18617">
    <property type="entry name" value="GH43_XynB-like"/>
    <property type="match status" value="1"/>
</dbReference>
<dbReference type="InterPro" id="IPR051795">
    <property type="entry name" value="Glycosyl_Hydrlase_43"/>
</dbReference>
<keyword evidence="2" id="KW-0326">Glycosidase</keyword>
<dbReference type="Proteomes" id="UP000812844">
    <property type="component" value="Unassembled WGS sequence"/>
</dbReference>
<evidence type="ECO:0000256" key="1">
    <source>
        <dbReference type="ARBA" id="ARBA00022801"/>
    </source>
</evidence>
<reference evidence="3 4" key="1">
    <citation type="submission" date="2021-05" db="EMBL/GenBank/DDBJ databases">
        <title>Phylogenetic classification of ten novel species belonging to the genus Bifidobacterium comprising B. colchicus sp. nov., B. abeli sp. nov., B. bicoloris sp. nov., B. guerezis sp. nov., B. rosaliae sp. nov., B. santillanensis sp. nov., B. argentati sp. nov., B. amazzoni sp. nov., B. pluviali sp. nov., and B. pinnaculum sp. nov.</title>
        <authorList>
            <person name="Lugli G.A."/>
            <person name="Ruiz Garcia L."/>
            <person name="Margolles A."/>
            <person name="Ventura M."/>
        </authorList>
    </citation>
    <scope>NUCLEOTIDE SEQUENCE [LARGE SCALE GENOMIC DNA]</scope>
    <source>
        <strain evidence="3 4">6T3</strain>
    </source>
</reference>
<evidence type="ECO:0000313" key="4">
    <source>
        <dbReference type="Proteomes" id="UP000812844"/>
    </source>
</evidence>
<evidence type="ECO:0000256" key="2">
    <source>
        <dbReference type="ARBA" id="ARBA00023295"/>
    </source>
</evidence>
<name>A0ABS6WCK8_9BIFI</name>
<organism evidence="3 4">
    <name type="scientific">Bifidobacterium phasiani</name>
    <dbReference type="NCBI Taxonomy" id="2834431"/>
    <lineage>
        <taxon>Bacteria</taxon>
        <taxon>Bacillati</taxon>
        <taxon>Actinomycetota</taxon>
        <taxon>Actinomycetes</taxon>
        <taxon>Bifidobacteriales</taxon>
        <taxon>Bifidobacteriaceae</taxon>
        <taxon>Bifidobacterium</taxon>
    </lineage>
</organism>
<dbReference type="RefSeq" id="WP_219082640.1">
    <property type="nucleotide sequence ID" value="NZ_JAHBBD010000022.1"/>
</dbReference>
<dbReference type="GO" id="GO:0016787">
    <property type="term" value="F:hydrolase activity"/>
    <property type="evidence" value="ECO:0007669"/>
    <property type="project" value="UniProtKB-KW"/>
</dbReference>